<dbReference type="AlphaFoldDB" id="C1L651"/>
<dbReference type="GO" id="GO:0005509">
    <property type="term" value="F:calcium ion binding"/>
    <property type="evidence" value="ECO:0007669"/>
    <property type="project" value="InterPro"/>
</dbReference>
<keyword evidence="4" id="KW-0812">Transmembrane</keyword>
<dbReference type="GO" id="GO:0005544">
    <property type="term" value="F:calcium-dependent phospholipid binding"/>
    <property type="evidence" value="ECO:0007669"/>
    <property type="project" value="InterPro"/>
</dbReference>
<dbReference type="Gene3D" id="1.10.220.10">
    <property type="entry name" value="Annexin"/>
    <property type="match status" value="2"/>
</dbReference>
<dbReference type="SUPFAM" id="SSF47874">
    <property type="entry name" value="Annexin"/>
    <property type="match status" value="1"/>
</dbReference>
<dbReference type="GO" id="GO:0001786">
    <property type="term" value="F:phosphatidylserine binding"/>
    <property type="evidence" value="ECO:0007669"/>
    <property type="project" value="TreeGrafter"/>
</dbReference>
<organism evidence="5">
    <name type="scientific">Schistosoma japonicum</name>
    <name type="common">Blood fluke</name>
    <dbReference type="NCBI Taxonomy" id="6182"/>
    <lineage>
        <taxon>Eukaryota</taxon>
        <taxon>Metazoa</taxon>
        <taxon>Spiralia</taxon>
        <taxon>Lophotrochozoa</taxon>
        <taxon>Platyhelminthes</taxon>
        <taxon>Trematoda</taxon>
        <taxon>Digenea</taxon>
        <taxon>Strigeidida</taxon>
        <taxon>Schistosomatoidea</taxon>
        <taxon>Schistosomatidae</taxon>
        <taxon>Schistosoma</taxon>
    </lineage>
</organism>
<reference evidence="5" key="2">
    <citation type="submission" date="2009-03" db="EMBL/GenBank/DDBJ databases">
        <authorList>
            <person name="Gang L."/>
        </authorList>
    </citation>
    <scope>NUCLEOTIDE SEQUENCE</scope>
    <source>
        <strain evidence="5">Anhui</strain>
    </source>
</reference>
<dbReference type="GO" id="GO:0012506">
    <property type="term" value="C:vesicle membrane"/>
    <property type="evidence" value="ECO:0007669"/>
    <property type="project" value="TreeGrafter"/>
</dbReference>
<evidence type="ECO:0000256" key="4">
    <source>
        <dbReference type="SAM" id="Phobius"/>
    </source>
</evidence>
<keyword evidence="2" id="KW-0677">Repeat</keyword>
<accession>C1L651</accession>
<dbReference type="EMBL" id="FN314446">
    <property type="protein sequence ID" value="CAX70179.1"/>
    <property type="molecule type" value="mRNA"/>
</dbReference>
<evidence type="ECO:0000256" key="1">
    <source>
        <dbReference type="ARBA" id="ARBA00007831"/>
    </source>
</evidence>
<evidence type="ECO:0000313" key="5">
    <source>
        <dbReference type="EMBL" id="CAX70179.1"/>
    </source>
</evidence>
<sequence length="374" mass="43446">MSLDSSVNVYYVLAEIIIMLLQLYDKQTPPFSRSTLHNINSEGILYEPTVVSSPGFSTENDVYKIRNMTRDEKNDKLLQVLLSRTNAERQSIVRNYQKLFNKSILLEIPDINMQSMKLFIQDMLTDTSMLLADELNKAMKTSDLQLVTSILIDFWGDEFNQVESVYRIYSNESIWQHINNSFGVTVKNILRCTVMTRKHEQKLDYPIKGKGGKRIVETGLVTKIHEILTRKLATKEYTAQSLEKLFCLLYPFEMEMLNKQFNEKTTGKDLSAFIENNTNGLMRDVLIAMLNHSVNKPMYFATIIHDAIHKNQTNTSTVHRLLISRSEIDLYTINKEYKVKYGKYLLDDVKKTFDGIYVKFLAKLLQNQELPKIF</sequence>
<proteinExistence type="evidence at transcript level"/>
<dbReference type="SMART" id="SM00335">
    <property type="entry name" value="ANX"/>
    <property type="match status" value="1"/>
</dbReference>
<evidence type="ECO:0000256" key="2">
    <source>
        <dbReference type="ARBA" id="ARBA00022737"/>
    </source>
</evidence>
<dbReference type="GO" id="GO:0005886">
    <property type="term" value="C:plasma membrane"/>
    <property type="evidence" value="ECO:0007669"/>
    <property type="project" value="TreeGrafter"/>
</dbReference>
<dbReference type="InterPro" id="IPR018502">
    <property type="entry name" value="Annexin_repeat"/>
</dbReference>
<reference evidence="5" key="1">
    <citation type="journal article" date="2009" name="Nature">
        <title>The Schistosoma japonicum genome reveals features of host-parasite interplay.</title>
        <authorList>
            <person name="Liu F."/>
            <person name="Zhou Y."/>
            <person name="Wang Z.Q."/>
            <person name="Lu G."/>
            <person name="Zheng H."/>
            <person name="Brindley P.J."/>
            <person name="McManus D.P."/>
            <person name="Blair D."/>
            <person name="Zhang Q.H."/>
            <person name="Zhong Y."/>
            <person name="Wang S."/>
            <person name="Han Z.G."/>
            <person name="Chen Z."/>
        </authorList>
    </citation>
    <scope>NUCLEOTIDE SEQUENCE</scope>
    <source>
        <strain evidence="5">Anhui</strain>
    </source>
</reference>
<dbReference type="InterPro" id="IPR037104">
    <property type="entry name" value="Annexin_sf"/>
</dbReference>
<dbReference type="GO" id="GO:0005634">
    <property type="term" value="C:nucleus"/>
    <property type="evidence" value="ECO:0007669"/>
    <property type="project" value="TreeGrafter"/>
</dbReference>
<keyword evidence="4" id="KW-0472">Membrane</keyword>
<dbReference type="PANTHER" id="PTHR10502">
    <property type="entry name" value="ANNEXIN"/>
    <property type="match status" value="1"/>
</dbReference>
<name>C1L651_SCHJA</name>
<dbReference type="Pfam" id="PF00191">
    <property type="entry name" value="Annexin"/>
    <property type="match status" value="1"/>
</dbReference>
<dbReference type="InterPro" id="IPR001464">
    <property type="entry name" value="Annexin"/>
</dbReference>
<keyword evidence="3" id="KW-0041">Annexin</keyword>
<evidence type="ECO:0000256" key="3">
    <source>
        <dbReference type="ARBA" id="ARBA00023216"/>
    </source>
</evidence>
<dbReference type="PRINTS" id="PR00196">
    <property type="entry name" value="ANNEXIN"/>
</dbReference>
<protein>
    <submittedName>
        <fullName evidence="5">Annexin A3 (Annexin III)</fullName>
    </submittedName>
</protein>
<feature type="transmembrane region" description="Helical" evidence="4">
    <location>
        <begin position="7"/>
        <end position="24"/>
    </location>
</feature>
<keyword evidence="4" id="KW-1133">Transmembrane helix</keyword>
<dbReference type="PANTHER" id="PTHR10502:SF100">
    <property type="entry name" value="ANNEXIN A10"/>
    <property type="match status" value="1"/>
</dbReference>
<dbReference type="GO" id="GO:0005737">
    <property type="term" value="C:cytoplasm"/>
    <property type="evidence" value="ECO:0007669"/>
    <property type="project" value="TreeGrafter"/>
</dbReference>
<comment type="similarity">
    <text evidence="1">Belongs to the annexin family.</text>
</comment>
<dbReference type="PROSITE" id="PS51897">
    <property type="entry name" value="ANNEXIN_2"/>
    <property type="match status" value="1"/>
</dbReference>